<keyword evidence="5 7" id="KW-0408">Iron</keyword>
<evidence type="ECO:0000313" key="8">
    <source>
        <dbReference type="EMBL" id="KPI44935.1"/>
    </source>
</evidence>
<proteinExistence type="inferred from homology"/>
<sequence>MALLAVSGIALLALILYALLFTGRRDRRLPPGPPTLPIIGNLHQIPPKGSYLKFTEWATKYGGIYSLKLGPGTAIVLTDRALVKALIDKKSSIYSNRPHSYVSHNLITGGDHILIAHYGKVWQLYRKYISQHFSKKMVEEDHVPIQQAEMSQMLHDFMVRPEDHMIHPKRYSNSIAMSTIWGVRTPNINTPHMKRLYDMMERWSVVMEAGNTPPVDFFPLLHYIPQSWIGDNWRSRASRVGDEMNSLYGELLDQLYTRRKEKGGMLTFMDRVLDDQEKTGNLELNRHQLYFMGGTMMEGASDTSAAILLAGIQGLTRWPETQKKAQEEIDRVVGPDRLPTWEDFDRLPYVSAVVKEAMRWRPVTPLAFPHAVDEDDWIDGHFIPKGSVIFINVWGLHHSPSFLPPNITHPTVFNPDHYYPGQGKPPLPLANDLAISTDPNNRDHYGYGSGRRMCPGIHLAERNLWLGFAGLLSAFEFSGSGKGSEIDTDPQRAYSEGFLVCAKQYGLNVQVRGRTPEEREKRRQTIVAAQQTAQDDVFSRYS</sequence>
<dbReference type="GO" id="GO:0020037">
    <property type="term" value="F:heme binding"/>
    <property type="evidence" value="ECO:0007669"/>
    <property type="project" value="InterPro"/>
</dbReference>
<keyword evidence="6" id="KW-0503">Monooxygenase</keyword>
<evidence type="ECO:0000256" key="2">
    <source>
        <dbReference type="ARBA" id="ARBA00010617"/>
    </source>
</evidence>
<dbReference type="PANTHER" id="PTHR46300:SF2">
    <property type="entry name" value="CYTOCHROME P450 MONOOXYGENASE ALNH-RELATED"/>
    <property type="match status" value="1"/>
</dbReference>
<keyword evidence="4" id="KW-0560">Oxidoreductase</keyword>
<keyword evidence="9" id="KW-1185">Reference proteome</keyword>
<comment type="caution">
    <text evidence="8">The sequence shown here is derived from an EMBL/GenBank/DDBJ whole genome shotgun (WGS) entry which is preliminary data.</text>
</comment>
<name>A0A0N1HAE8_9EURO</name>
<evidence type="ECO:0000313" key="9">
    <source>
        <dbReference type="Proteomes" id="UP000038010"/>
    </source>
</evidence>
<dbReference type="GO" id="GO:0005506">
    <property type="term" value="F:iron ion binding"/>
    <property type="evidence" value="ECO:0007669"/>
    <property type="project" value="InterPro"/>
</dbReference>
<keyword evidence="7" id="KW-0349">Heme</keyword>
<dbReference type="Gene3D" id="1.10.630.10">
    <property type="entry name" value="Cytochrome P450"/>
    <property type="match status" value="1"/>
</dbReference>
<dbReference type="InterPro" id="IPR002401">
    <property type="entry name" value="Cyt_P450_E_grp-I"/>
</dbReference>
<dbReference type="InterPro" id="IPR036396">
    <property type="entry name" value="Cyt_P450_sf"/>
</dbReference>
<gene>
    <name evidence="8" type="ORF">AB675_2283</name>
</gene>
<dbReference type="PANTHER" id="PTHR46300">
    <property type="entry name" value="P450, PUTATIVE (EUROFUNG)-RELATED-RELATED"/>
    <property type="match status" value="1"/>
</dbReference>
<dbReference type="InterPro" id="IPR001128">
    <property type="entry name" value="Cyt_P450"/>
</dbReference>
<evidence type="ECO:0000256" key="4">
    <source>
        <dbReference type="ARBA" id="ARBA00023002"/>
    </source>
</evidence>
<dbReference type="PRINTS" id="PR00385">
    <property type="entry name" value="P450"/>
</dbReference>
<dbReference type="PRINTS" id="PR00463">
    <property type="entry name" value="EP450I"/>
</dbReference>
<evidence type="ECO:0000256" key="3">
    <source>
        <dbReference type="ARBA" id="ARBA00022723"/>
    </source>
</evidence>
<dbReference type="STRING" id="1664694.A0A0N1HAE8"/>
<dbReference type="AlphaFoldDB" id="A0A0N1HAE8"/>
<comment type="cofactor">
    <cofactor evidence="1 7">
        <name>heme</name>
        <dbReference type="ChEBI" id="CHEBI:30413"/>
    </cofactor>
</comment>
<organism evidence="8 9">
    <name type="scientific">Cyphellophora attinorum</name>
    <dbReference type="NCBI Taxonomy" id="1664694"/>
    <lineage>
        <taxon>Eukaryota</taxon>
        <taxon>Fungi</taxon>
        <taxon>Dikarya</taxon>
        <taxon>Ascomycota</taxon>
        <taxon>Pezizomycotina</taxon>
        <taxon>Eurotiomycetes</taxon>
        <taxon>Chaetothyriomycetidae</taxon>
        <taxon>Chaetothyriales</taxon>
        <taxon>Cyphellophoraceae</taxon>
        <taxon>Cyphellophora</taxon>
    </lineage>
</organism>
<protein>
    <submittedName>
        <fullName evidence="8">O-methylsterigmatocystin oxido</fullName>
    </submittedName>
</protein>
<accession>A0A0N1HAE8</accession>
<dbReference type="EMBL" id="LFJN01000002">
    <property type="protein sequence ID" value="KPI44935.1"/>
    <property type="molecule type" value="Genomic_DNA"/>
</dbReference>
<evidence type="ECO:0000256" key="7">
    <source>
        <dbReference type="PIRSR" id="PIRSR602401-1"/>
    </source>
</evidence>
<evidence type="ECO:0000256" key="6">
    <source>
        <dbReference type="ARBA" id="ARBA00023033"/>
    </source>
</evidence>
<dbReference type="Proteomes" id="UP000038010">
    <property type="component" value="Unassembled WGS sequence"/>
</dbReference>
<dbReference type="SUPFAM" id="SSF48264">
    <property type="entry name" value="Cytochrome P450"/>
    <property type="match status" value="1"/>
</dbReference>
<reference evidence="8 9" key="1">
    <citation type="submission" date="2015-06" db="EMBL/GenBank/DDBJ databases">
        <title>Draft genome of the ant-associated black yeast Phialophora attae CBS 131958.</title>
        <authorList>
            <person name="Moreno L.F."/>
            <person name="Stielow B.J."/>
            <person name="de Hoog S."/>
            <person name="Vicente V.A."/>
            <person name="Weiss V.A."/>
            <person name="de Vries M."/>
            <person name="Cruz L.M."/>
            <person name="Souza E.M."/>
        </authorList>
    </citation>
    <scope>NUCLEOTIDE SEQUENCE [LARGE SCALE GENOMIC DNA]</scope>
    <source>
        <strain evidence="8 9">CBS 131958</strain>
    </source>
</reference>
<dbReference type="OrthoDB" id="1103324at2759"/>
<dbReference type="InterPro" id="IPR050364">
    <property type="entry name" value="Cytochrome_P450_fung"/>
</dbReference>
<feature type="binding site" description="axial binding residue" evidence="7">
    <location>
        <position position="454"/>
    </location>
    <ligand>
        <name>heme</name>
        <dbReference type="ChEBI" id="CHEBI:30413"/>
    </ligand>
    <ligandPart>
        <name>Fe</name>
        <dbReference type="ChEBI" id="CHEBI:18248"/>
    </ligandPart>
</feature>
<dbReference type="GeneID" id="28734121"/>
<evidence type="ECO:0000256" key="1">
    <source>
        <dbReference type="ARBA" id="ARBA00001971"/>
    </source>
</evidence>
<comment type="similarity">
    <text evidence="2">Belongs to the cytochrome P450 family.</text>
</comment>
<dbReference type="CDD" id="cd11065">
    <property type="entry name" value="CYP64-like"/>
    <property type="match status" value="1"/>
</dbReference>
<dbReference type="GO" id="GO:0016705">
    <property type="term" value="F:oxidoreductase activity, acting on paired donors, with incorporation or reduction of molecular oxygen"/>
    <property type="evidence" value="ECO:0007669"/>
    <property type="project" value="InterPro"/>
</dbReference>
<dbReference type="GO" id="GO:0004497">
    <property type="term" value="F:monooxygenase activity"/>
    <property type="evidence" value="ECO:0007669"/>
    <property type="project" value="UniProtKB-KW"/>
</dbReference>
<evidence type="ECO:0000256" key="5">
    <source>
        <dbReference type="ARBA" id="ARBA00023004"/>
    </source>
</evidence>
<dbReference type="VEuPathDB" id="FungiDB:AB675_2283"/>
<dbReference type="RefSeq" id="XP_018004898.1">
    <property type="nucleotide sequence ID" value="XM_018142241.1"/>
</dbReference>
<keyword evidence="3 7" id="KW-0479">Metal-binding</keyword>
<dbReference type="Pfam" id="PF00067">
    <property type="entry name" value="p450"/>
    <property type="match status" value="1"/>
</dbReference>